<comment type="similarity">
    <text evidence="1">Belongs to the universal ribosomal protein uL29 family.</text>
</comment>
<keyword evidence="2 6" id="KW-0689">Ribosomal protein</keyword>
<protein>
    <recommendedName>
        <fullName evidence="4">Large ribosomal subunit protein uL29c</fullName>
    </recommendedName>
    <alternativeName>
        <fullName evidence="5">50S ribosomal protein L29, chloroplastic</fullName>
    </alternativeName>
</protein>
<dbReference type="Pfam" id="PF00831">
    <property type="entry name" value="Ribosomal_L29"/>
    <property type="match status" value="1"/>
</dbReference>
<dbReference type="InterPro" id="IPR018254">
    <property type="entry name" value="Ribosomal_uL29_CS"/>
</dbReference>
<reference evidence="6" key="1">
    <citation type="journal article" date="2018" name="PLoS ONE">
        <title>Plastid genome analysis of three Nemaliophycidae red algal species suggests environmental adaptation for iron limited habitats.</title>
        <authorList>
            <person name="Cho C.H."/>
            <person name="Choi J.W."/>
            <person name="Lam D.W."/>
            <person name="Kim K.M."/>
            <person name="Yoon H.S."/>
        </authorList>
    </citation>
    <scope>NUCLEOTIDE SEQUENCE</scope>
</reference>
<keyword evidence="6" id="KW-0934">Plastid</keyword>
<dbReference type="GeneID" id="29056906"/>
<organism evidence="6">
    <name type="scientific">Kumanoa americana</name>
    <dbReference type="NCBI Taxonomy" id="1196377"/>
    <lineage>
        <taxon>Eukaryota</taxon>
        <taxon>Rhodophyta</taxon>
        <taxon>Florideophyceae</taxon>
        <taxon>Nemaliophycidae</taxon>
        <taxon>Batrachospermales</taxon>
        <taxon>Batrachospermaceae</taxon>
        <taxon>Kumanoa</taxon>
    </lineage>
</organism>
<evidence type="ECO:0000256" key="4">
    <source>
        <dbReference type="ARBA" id="ARBA00040028"/>
    </source>
</evidence>
<proteinExistence type="inferred from homology"/>
<dbReference type="InterPro" id="IPR001854">
    <property type="entry name" value="Ribosomal_uL29"/>
</dbReference>
<dbReference type="InterPro" id="IPR050063">
    <property type="entry name" value="Ribosomal_protein_uL29"/>
</dbReference>
<dbReference type="NCBIfam" id="TIGR00012">
    <property type="entry name" value="L29"/>
    <property type="match status" value="1"/>
</dbReference>
<dbReference type="PROSITE" id="PS00579">
    <property type="entry name" value="RIBOSOMAL_L29"/>
    <property type="match status" value="1"/>
</dbReference>
<evidence type="ECO:0000256" key="3">
    <source>
        <dbReference type="ARBA" id="ARBA00023274"/>
    </source>
</evidence>
<dbReference type="RefSeq" id="YP_009297890.1">
    <property type="nucleotide sequence ID" value="NC_031178.1"/>
</dbReference>
<dbReference type="HAMAP" id="MF_00374">
    <property type="entry name" value="Ribosomal_uL29"/>
    <property type="match status" value="1"/>
</dbReference>
<evidence type="ECO:0000256" key="2">
    <source>
        <dbReference type="ARBA" id="ARBA00022980"/>
    </source>
</evidence>
<accession>A0A1C9CGX2</accession>
<dbReference type="AlphaFoldDB" id="A0A1C9CGX2"/>
<gene>
    <name evidence="6" type="primary">rpl29</name>
    <name evidence="6" type="ORF">Kuma_190</name>
</gene>
<evidence type="ECO:0000256" key="1">
    <source>
        <dbReference type="ARBA" id="ARBA00009254"/>
    </source>
</evidence>
<name>A0A1C9CGX2_9FLOR</name>
<dbReference type="SUPFAM" id="SSF46561">
    <property type="entry name" value="Ribosomal protein L29 (L29p)"/>
    <property type="match status" value="1"/>
</dbReference>
<evidence type="ECO:0000313" key="6">
    <source>
        <dbReference type="EMBL" id="AOM67624.1"/>
    </source>
</evidence>
<dbReference type="GO" id="GO:0022625">
    <property type="term" value="C:cytosolic large ribosomal subunit"/>
    <property type="evidence" value="ECO:0007669"/>
    <property type="project" value="TreeGrafter"/>
</dbReference>
<keyword evidence="3" id="KW-0687">Ribonucleoprotein</keyword>
<dbReference type="EMBL" id="KX284725">
    <property type="protein sequence ID" value="AOM67624.1"/>
    <property type="molecule type" value="Genomic_DNA"/>
</dbReference>
<dbReference type="PANTHER" id="PTHR10916:SF0">
    <property type="entry name" value="LARGE RIBOSOMAL SUBUNIT PROTEIN UL29C"/>
    <property type="match status" value="1"/>
</dbReference>
<evidence type="ECO:0000256" key="5">
    <source>
        <dbReference type="ARBA" id="ARBA00042960"/>
    </source>
</evidence>
<dbReference type="PANTHER" id="PTHR10916">
    <property type="entry name" value="60S RIBOSOMAL PROTEIN L35/50S RIBOSOMAL PROTEIN L29"/>
    <property type="match status" value="1"/>
</dbReference>
<geneLocation type="plastid" evidence="6"/>
<dbReference type="GO" id="GO:0003735">
    <property type="term" value="F:structural constituent of ribosome"/>
    <property type="evidence" value="ECO:0007669"/>
    <property type="project" value="InterPro"/>
</dbReference>
<sequence length="63" mass="7542">MKLFTIEEIKKLDQQNAITEIIKIKKKLLDLRVKQSTRQPIKSHLFKLYKKQIAQILTLKHNN</sequence>
<dbReference type="InterPro" id="IPR036049">
    <property type="entry name" value="Ribosomal_uL29_sf"/>
</dbReference>
<dbReference type="Gene3D" id="1.10.287.310">
    <property type="match status" value="1"/>
</dbReference>
<dbReference type="GO" id="GO:0006412">
    <property type="term" value="P:translation"/>
    <property type="evidence" value="ECO:0007669"/>
    <property type="project" value="InterPro"/>
</dbReference>